<dbReference type="PaxDb" id="55529-EKX43299"/>
<reference evidence="5" key="3">
    <citation type="submission" date="2015-06" db="UniProtKB">
        <authorList>
            <consortium name="EnsemblProtists"/>
        </authorList>
    </citation>
    <scope>IDENTIFICATION</scope>
</reference>
<sequence length="303" mass="32633">MVTNSCGHGCPLTLQVRLQPAVVQPAVVPISEEKLSDMLRAFYTSVLWDAAKEGDKELCRALVSAGAELEAESVDGEHDPAIHFKEIYGLSFYHDKKQEHKSELSQEDEGPLRKISALALPHLQQNAARTALKWAAYAGHAEVVQLLISVQEVCGQSLELLTVGGQLGAKVNAEDENGWTALHEACMLGHAENQAEIDACTTHFWTPLHLAAAYGHLEVVEILHEAGADICATTEGKLTALDWAKGAGRLSAAALTGYRAAYGYSEVSNFLRSCSGRRQGTCQVCGRSNFFVQGGIATKISSM</sequence>
<dbReference type="InterPro" id="IPR002110">
    <property type="entry name" value="Ankyrin_rpt"/>
</dbReference>
<dbReference type="STRING" id="905079.L1J5C4"/>
<dbReference type="RefSeq" id="XP_005830279.1">
    <property type="nucleotide sequence ID" value="XM_005830222.1"/>
</dbReference>
<dbReference type="AlphaFoldDB" id="L1J5C4"/>
<dbReference type="InterPro" id="IPR036770">
    <property type="entry name" value="Ankyrin_rpt-contain_sf"/>
</dbReference>
<accession>L1J5C4</accession>
<evidence type="ECO:0000256" key="1">
    <source>
        <dbReference type="ARBA" id="ARBA00022737"/>
    </source>
</evidence>
<evidence type="ECO:0000256" key="2">
    <source>
        <dbReference type="ARBA" id="ARBA00023043"/>
    </source>
</evidence>
<evidence type="ECO:0000313" key="6">
    <source>
        <dbReference type="Proteomes" id="UP000011087"/>
    </source>
</evidence>
<gene>
    <name evidence="4" type="ORF">GUITHDRAFT_140611</name>
</gene>
<dbReference type="SMART" id="SM00248">
    <property type="entry name" value="ANK"/>
    <property type="match status" value="4"/>
</dbReference>
<keyword evidence="6" id="KW-1185">Reference proteome</keyword>
<organism evidence="4">
    <name type="scientific">Guillardia theta (strain CCMP2712)</name>
    <name type="common">Cryptophyte</name>
    <dbReference type="NCBI Taxonomy" id="905079"/>
    <lineage>
        <taxon>Eukaryota</taxon>
        <taxon>Cryptophyceae</taxon>
        <taxon>Pyrenomonadales</taxon>
        <taxon>Geminigeraceae</taxon>
        <taxon>Guillardia</taxon>
    </lineage>
</organism>
<dbReference type="GeneID" id="17299955"/>
<dbReference type="HOGENOM" id="CLU_919655_0_0_1"/>
<dbReference type="Pfam" id="PF00023">
    <property type="entry name" value="Ank"/>
    <property type="match status" value="1"/>
</dbReference>
<dbReference type="Pfam" id="PF12796">
    <property type="entry name" value="Ank_2"/>
    <property type="match status" value="1"/>
</dbReference>
<name>L1J5C4_GUITC</name>
<dbReference type="Gene3D" id="1.25.40.20">
    <property type="entry name" value="Ankyrin repeat-containing domain"/>
    <property type="match status" value="2"/>
</dbReference>
<protein>
    <submittedName>
        <fullName evidence="4 5">Uncharacterized protein</fullName>
    </submittedName>
</protein>
<dbReference type="Proteomes" id="UP000011087">
    <property type="component" value="Unassembled WGS sequence"/>
</dbReference>
<dbReference type="PANTHER" id="PTHR24171">
    <property type="entry name" value="ANKYRIN REPEAT DOMAIN-CONTAINING PROTEIN 39-RELATED"/>
    <property type="match status" value="1"/>
</dbReference>
<dbReference type="PROSITE" id="PS50297">
    <property type="entry name" value="ANK_REP_REGION"/>
    <property type="match status" value="1"/>
</dbReference>
<dbReference type="KEGG" id="gtt:GUITHDRAFT_140611"/>
<reference evidence="4 6" key="1">
    <citation type="journal article" date="2012" name="Nature">
        <title>Algal genomes reveal evolutionary mosaicism and the fate of nucleomorphs.</title>
        <authorList>
            <consortium name="DOE Joint Genome Institute"/>
            <person name="Curtis B.A."/>
            <person name="Tanifuji G."/>
            <person name="Burki F."/>
            <person name="Gruber A."/>
            <person name="Irimia M."/>
            <person name="Maruyama S."/>
            <person name="Arias M.C."/>
            <person name="Ball S.G."/>
            <person name="Gile G.H."/>
            <person name="Hirakawa Y."/>
            <person name="Hopkins J.F."/>
            <person name="Kuo A."/>
            <person name="Rensing S.A."/>
            <person name="Schmutz J."/>
            <person name="Symeonidi A."/>
            <person name="Elias M."/>
            <person name="Eveleigh R.J."/>
            <person name="Herman E.K."/>
            <person name="Klute M.J."/>
            <person name="Nakayama T."/>
            <person name="Obornik M."/>
            <person name="Reyes-Prieto A."/>
            <person name="Armbrust E.V."/>
            <person name="Aves S.J."/>
            <person name="Beiko R.G."/>
            <person name="Coutinho P."/>
            <person name="Dacks J.B."/>
            <person name="Durnford D.G."/>
            <person name="Fast N.M."/>
            <person name="Green B.R."/>
            <person name="Grisdale C.J."/>
            <person name="Hempel F."/>
            <person name="Henrissat B."/>
            <person name="Hoppner M.P."/>
            <person name="Ishida K."/>
            <person name="Kim E."/>
            <person name="Koreny L."/>
            <person name="Kroth P.G."/>
            <person name="Liu Y."/>
            <person name="Malik S.B."/>
            <person name="Maier U.G."/>
            <person name="McRose D."/>
            <person name="Mock T."/>
            <person name="Neilson J.A."/>
            <person name="Onodera N.T."/>
            <person name="Poole A.M."/>
            <person name="Pritham E.J."/>
            <person name="Richards T.A."/>
            <person name="Rocap G."/>
            <person name="Roy S.W."/>
            <person name="Sarai C."/>
            <person name="Schaack S."/>
            <person name="Shirato S."/>
            <person name="Slamovits C.H."/>
            <person name="Spencer D.F."/>
            <person name="Suzuki S."/>
            <person name="Worden A.Z."/>
            <person name="Zauner S."/>
            <person name="Barry K."/>
            <person name="Bell C."/>
            <person name="Bharti A.K."/>
            <person name="Crow J.A."/>
            <person name="Grimwood J."/>
            <person name="Kramer R."/>
            <person name="Lindquist E."/>
            <person name="Lucas S."/>
            <person name="Salamov A."/>
            <person name="McFadden G.I."/>
            <person name="Lane C.E."/>
            <person name="Keeling P.J."/>
            <person name="Gray M.W."/>
            <person name="Grigoriev I.V."/>
            <person name="Archibald J.M."/>
        </authorList>
    </citation>
    <scope>NUCLEOTIDE SEQUENCE</scope>
    <source>
        <strain evidence="4 6">CCMP2712</strain>
    </source>
</reference>
<evidence type="ECO:0000256" key="3">
    <source>
        <dbReference type="PROSITE-ProRule" id="PRU00023"/>
    </source>
</evidence>
<feature type="repeat" description="ANK" evidence="3">
    <location>
        <begin position="203"/>
        <end position="235"/>
    </location>
</feature>
<dbReference type="SUPFAM" id="SSF48403">
    <property type="entry name" value="Ankyrin repeat"/>
    <property type="match status" value="1"/>
</dbReference>
<dbReference type="EMBL" id="JH993011">
    <property type="protein sequence ID" value="EKX43299.1"/>
    <property type="molecule type" value="Genomic_DNA"/>
</dbReference>
<dbReference type="EnsemblProtists" id="EKX43299">
    <property type="protein sequence ID" value="EKX43299"/>
    <property type="gene ID" value="GUITHDRAFT_140611"/>
</dbReference>
<keyword evidence="1" id="KW-0677">Repeat</keyword>
<reference evidence="6" key="2">
    <citation type="submission" date="2012-11" db="EMBL/GenBank/DDBJ databases">
        <authorList>
            <person name="Kuo A."/>
            <person name="Curtis B.A."/>
            <person name="Tanifuji G."/>
            <person name="Burki F."/>
            <person name="Gruber A."/>
            <person name="Irimia M."/>
            <person name="Maruyama S."/>
            <person name="Arias M.C."/>
            <person name="Ball S.G."/>
            <person name="Gile G.H."/>
            <person name="Hirakawa Y."/>
            <person name="Hopkins J.F."/>
            <person name="Rensing S.A."/>
            <person name="Schmutz J."/>
            <person name="Symeonidi A."/>
            <person name="Elias M."/>
            <person name="Eveleigh R.J."/>
            <person name="Herman E.K."/>
            <person name="Klute M.J."/>
            <person name="Nakayama T."/>
            <person name="Obornik M."/>
            <person name="Reyes-Prieto A."/>
            <person name="Armbrust E.V."/>
            <person name="Aves S.J."/>
            <person name="Beiko R.G."/>
            <person name="Coutinho P."/>
            <person name="Dacks J.B."/>
            <person name="Durnford D.G."/>
            <person name="Fast N.M."/>
            <person name="Green B.R."/>
            <person name="Grisdale C."/>
            <person name="Hempe F."/>
            <person name="Henrissat B."/>
            <person name="Hoppner M.P."/>
            <person name="Ishida K.-I."/>
            <person name="Kim E."/>
            <person name="Koreny L."/>
            <person name="Kroth P.G."/>
            <person name="Liu Y."/>
            <person name="Malik S.-B."/>
            <person name="Maier U.G."/>
            <person name="McRose D."/>
            <person name="Mock T."/>
            <person name="Neilson J.A."/>
            <person name="Onodera N.T."/>
            <person name="Poole A.M."/>
            <person name="Pritham E.J."/>
            <person name="Richards T.A."/>
            <person name="Rocap G."/>
            <person name="Roy S.W."/>
            <person name="Sarai C."/>
            <person name="Schaack S."/>
            <person name="Shirato S."/>
            <person name="Slamovits C.H."/>
            <person name="Spencer D.F."/>
            <person name="Suzuki S."/>
            <person name="Worden A.Z."/>
            <person name="Zauner S."/>
            <person name="Barry K."/>
            <person name="Bell C."/>
            <person name="Bharti A.K."/>
            <person name="Crow J.A."/>
            <person name="Grimwood J."/>
            <person name="Kramer R."/>
            <person name="Lindquist E."/>
            <person name="Lucas S."/>
            <person name="Salamov A."/>
            <person name="McFadden G.I."/>
            <person name="Lane C.E."/>
            <person name="Keeling P.J."/>
            <person name="Gray M.W."/>
            <person name="Grigoriev I.V."/>
            <person name="Archibald J.M."/>
        </authorList>
    </citation>
    <scope>NUCLEOTIDE SEQUENCE</scope>
    <source>
        <strain evidence="6">CCMP2712</strain>
    </source>
</reference>
<proteinExistence type="predicted"/>
<evidence type="ECO:0000313" key="5">
    <source>
        <dbReference type="EnsemblProtists" id="EKX43299"/>
    </source>
</evidence>
<keyword evidence="2 3" id="KW-0040">ANK repeat</keyword>
<evidence type="ECO:0000313" key="4">
    <source>
        <dbReference type="EMBL" id="EKX43299.1"/>
    </source>
</evidence>
<dbReference type="PROSITE" id="PS50088">
    <property type="entry name" value="ANK_REPEAT"/>
    <property type="match status" value="1"/>
</dbReference>
<dbReference type="eggNOG" id="KOG4177">
    <property type="taxonomic scope" value="Eukaryota"/>
</dbReference>
<dbReference type="OrthoDB" id="20872at2759"/>